<evidence type="ECO:0000256" key="7">
    <source>
        <dbReference type="ARBA" id="ARBA00039318"/>
    </source>
</evidence>
<accession>A0AAE0TEW7</accession>
<evidence type="ECO:0000313" key="10">
    <source>
        <dbReference type="EMBL" id="KAK3609140.1"/>
    </source>
</evidence>
<dbReference type="Pfam" id="PF00380">
    <property type="entry name" value="Ribosomal_S9"/>
    <property type="match status" value="1"/>
</dbReference>
<dbReference type="SUPFAM" id="SSF54211">
    <property type="entry name" value="Ribosomal protein S5 domain 2-like"/>
    <property type="match status" value="1"/>
</dbReference>
<protein>
    <recommendedName>
        <fullName evidence="7">Small ribosomal subunit protein uS9m</fullName>
    </recommendedName>
    <alternativeName>
        <fullName evidence="8">28S ribosomal protein S9, mitochondrial</fullName>
    </alternativeName>
</protein>
<comment type="similarity">
    <text evidence="2">Belongs to the universal ribosomal protein uS9 family.</text>
</comment>
<dbReference type="GO" id="GO:0003735">
    <property type="term" value="F:structural constituent of ribosome"/>
    <property type="evidence" value="ECO:0007669"/>
    <property type="project" value="InterPro"/>
</dbReference>
<dbReference type="Proteomes" id="UP001195483">
    <property type="component" value="Unassembled WGS sequence"/>
</dbReference>
<dbReference type="InterPro" id="IPR020568">
    <property type="entry name" value="Ribosomal_Su5_D2-typ_SF"/>
</dbReference>
<evidence type="ECO:0000256" key="6">
    <source>
        <dbReference type="ARBA" id="ARBA00023274"/>
    </source>
</evidence>
<reference evidence="10" key="1">
    <citation type="journal article" date="2021" name="Genome Biol. Evol.">
        <title>A High-Quality Reference Genome for a Parasitic Bivalve with Doubly Uniparental Inheritance (Bivalvia: Unionida).</title>
        <authorList>
            <person name="Smith C.H."/>
        </authorList>
    </citation>
    <scope>NUCLEOTIDE SEQUENCE</scope>
    <source>
        <strain evidence="10">CHS0354</strain>
    </source>
</reference>
<comment type="caution">
    <text evidence="10">The sequence shown here is derived from an EMBL/GenBank/DDBJ whole genome shotgun (WGS) entry which is preliminary data.</text>
</comment>
<dbReference type="FunFam" id="3.30.230.10:FF:000035">
    <property type="entry name" value="28S ribosomal protein S9, mitochondrial"/>
    <property type="match status" value="1"/>
</dbReference>
<gene>
    <name evidence="10" type="ORF">CHS0354_032666</name>
</gene>
<dbReference type="GO" id="GO:0005763">
    <property type="term" value="C:mitochondrial small ribosomal subunit"/>
    <property type="evidence" value="ECO:0007669"/>
    <property type="project" value="TreeGrafter"/>
</dbReference>
<proteinExistence type="inferred from homology"/>
<keyword evidence="4" id="KW-0689">Ribosomal protein</keyword>
<dbReference type="GO" id="GO:0005743">
    <property type="term" value="C:mitochondrial inner membrane"/>
    <property type="evidence" value="ECO:0007669"/>
    <property type="project" value="UniProtKB-ARBA"/>
</dbReference>
<name>A0AAE0TEW7_9BIVA</name>
<dbReference type="InterPro" id="IPR023035">
    <property type="entry name" value="Ribosomal_uS9_bac/plastid"/>
</dbReference>
<evidence type="ECO:0000256" key="5">
    <source>
        <dbReference type="ARBA" id="ARBA00023128"/>
    </source>
</evidence>
<sequence length="407" mass="47205">MAHIPSVQFLRSFSRKPVFKYNTWLKKNCFHSSVVRATAQMPPTGVNPKHVEKAPRTTKSAKVEKISRAMQAYINKAKEHDKMIQEQTAEFEIGKRHLANIMGQDPDNFTQEDIDRAIQYLLPSSLFHVRARPLMKHPLEIIPKRKVPQFGSDGKPHHFLFYTMKPNYYEIMYKAAWKLEELKKAEDHLHQTASEDVLNKENRMDLKGSEWISYKALKENLQEKINEQDYARLVLLLQRIVDHPLSKLEQKFIMQYRKELKPMSILSDIPKPKLDEEGKEYQVGEGKRKTAVAKVKLWSSGSGKISINGEDISYFKDRIHREQLLFPLQVVKKVGEVDIEAKVQGGGPTGQSGAIRLAMSQALLSFVDKDTQDKMRIAGLLTRDPRRRERKKTGQEGARRKYTWRKR</sequence>
<dbReference type="PANTHER" id="PTHR21569">
    <property type="entry name" value="RIBOSOMAL PROTEIN S9"/>
    <property type="match status" value="1"/>
</dbReference>
<keyword evidence="3" id="KW-0809">Transit peptide</keyword>
<evidence type="ECO:0000256" key="1">
    <source>
        <dbReference type="ARBA" id="ARBA00004173"/>
    </source>
</evidence>
<keyword evidence="6" id="KW-0687">Ribonucleoprotein</keyword>
<dbReference type="Gene3D" id="3.30.230.10">
    <property type="match status" value="1"/>
</dbReference>
<comment type="subcellular location">
    <subcellularLocation>
        <location evidence="1">Mitochondrion</location>
    </subcellularLocation>
</comment>
<dbReference type="PANTHER" id="PTHR21569:SF1">
    <property type="entry name" value="SMALL RIBOSOMAL SUBUNIT PROTEIN US9M"/>
    <property type="match status" value="1"/>
</dbReference>
<dbReference type="AlphaFoldDB" id="A0AAE0TEW7"/>
<reference evidence="10" key="2">
    <citation type="journal article" date="2021" name="Genome Biol. Evol.">
        <title>Developing a high-quality reference genome for a parasitic bivalve with doubly uniparental inheritance (Bivalvia: Unionida).</title>
        <authorList>
            <person name="Smith C.H."/>
        </authorList>
    </citation>
    <scope>NUCLEOTIDE SEQUENCE</scope>
    <source>
        <strain evidence="10">CHS0354</strain>
        <tissue evidence="10">Mantle</tissue>
    </source>
</reference>
<organism evidence="10 11">
    <name type="scientific">Potamilus streckersoni</name>
    <dbReference type="NCBI Taxonomy" id="2493646"/>
    <lineage>
        <taxon>Eukaryota</taxon>
        <taxon>Metazoa</taxon>
        <taxon>Spiralia</taxon>
        <taxon>Lophotrochozoa</taxon>
        <taxon>Mollusca</taxon>
        <taxon>Bivalvia</taxon>
        <taxon>Autobranchia</taxon>
        <taxon>Heteroconchia</taxon>
        <taxon>Palaeoheterodonta</taxon>
        <taxon>Unionida</taxon>
        <taxon>Unionoidea</taxon>
        <taxon>Unionidae</taxon>
        <taxon>Ambleminae</taxon>
        <taxon>Lampsilini</taxon>
        <taxon>Potamilus</taxon>
    </lineage>
</organism>
<evidence type="ECO:0000313" key="11">
    <source>
        <dbReference type="Proteomes" id="UP001195483"/>
    </source>
</evidence>
<reference evidence="10" key="3">
    <citation type="submission" date="2023-05" db="EMBL/GenBank/DDBJ databases">
        <authorList>
            <person name="Smith C.H."/>
        </authorList>
    </citation>
    <scope>NUCLEOTIDE SEQUENCE</scope>
    <source>
        <strain evidence="10">CHS0354</strain>
        <tissue evidence="10">Mantle</tissue>
    </source>
</reference>
<feature type="region of interest" description="Disordered" evidence="9">
    <location>
        <begin position="379"/>
        <end position="407"/>
    </location>
</feature>
<feature type="compositionally biased region" description="Basic and acidic residues" evidence="9">
    <location>
        <begin position="383"/>
        <end position="399"/>
    </location>
</feature>
<evidence type="ECO:0000256" key="3">
    <source>
        <dbReference type="ARBA" id="ARBA00022946"/>
    </source>
</evidence>
<evidence type="ECO:0000256" key="9">
    <source>
        <dbReference type="SAM" id="MobiDB-lite"/>
    </source>
</evidence>
<dbReference type="GO" id="GO:0003723">
    <property type="term" value="F:RNA binding"/>
    <property type="evidence" value="ECO:0007669"/>
    <property type="project" value="TreeGrafter"/>
</dbReference>
<keyword evidence="5" id="KW-0496">Mitochondrion</keyword>
<evidence type="ECO:0000256" key="2">
    <source>
        <dbReference type="ARBA" id="ARBA00005251"/>
    </source>
</evidence>
<evidence type="ECO:0000256" key="4">
    <source>
        <dbReference type="ARBA" id="ARBA00022980"/>
    </source>
</evidence>
<dbReference type="InterPro" id="IPR014721">
    <property type="entry name" value="Ribsml_uS5_D2-typ_fold_subgr"/>
</dbReference>
<keyword evidence="11" id="KW-1185">Reference proteome</keyword>
<dbReference type="InterPro" id="IPR000754">
    <property type="entry name" value="Ribosomal_uS9"/>
</dbReference>
<dbReference type="GO" id="GO:0006412">
    <property type="term" value="P:translation"/>
    <property type="evidence" value="ECO:0007669"/>
    <property type="project" value="InterPro"/>
</dbReference>
<dbReference type="EMBL" id="JAEAOA010001923">
    <property type="protein sequence ID" value="KAK3609140.1"/>
    <property type="molecule type" value="Genomic_DNA"/>
</dbReference>
<dbReference type="NCBIfam" id="NF001099">
    <property type="entry name" value="PRK00132.1"/>
    <property type="match status" value="1"/>
</dbReference>
<evidence type="ECO:0000256" key="8">
    <source>
        <dbReference type="ARBA" id="ARBA00076042"/>
    </source>
</evidence>